<feature type="region of interest" description="Disordered" evidence="1">
    <location>
        <begin position="1"/>
        <end position="24"/>
    </location>
</feature>
<protein>
    <submittedName>
        <fullName evidence="2">Uncharacterized protein</fullName>
    </submittedName>
</protein>
<accession>A0A1X2FKQ8</accession>
<evidence type="ECO:0000313" key="3">
    <source>
        <dbReference type="Proteomes" id="UP000193317"/>
    </source>
</evidence>
<proteinExistence type="predicted"/>
<sequence>MLTLFGHRTPEVGDPDENPNLTEPGLLLSGVVERVADSDPSIAADGSTHPADTLAAAALDATAGTVNAVSTVAAVRTTGLAAAASS</sequence>
<dbReference type="Proteomes" id="UP000193317">
    <property type="component" value="Unassembled WGS sequence"/>
</dbReference>
<evidence type="ECO:0000256" key="1">
    <source>
        <dbReference type="SAM" id="MobiDB-lite"/>
    </source>
</evidence>
<reference evidence="2 3" key="1">
    <citation type="submission" date="2016-01" db="EMBL/GenBank/DDBJ databases">
        <title>The new phylogeny of the genus Mycobacterium.</title>
        <authorList>
            <person name="Tarcisio F."/>
            <person name="Conor M."/>
            <person name="Antonella G."/>
            <person name="Elisabetta G."/>
            <person name="Giulia F.S."/>
            <person name="Sara T."/>
            <person name="Anna F."/>
            <person name="Clotilde B."/>
            <person name="Roberto B."/>
            <person name="Veronica D.S."/>
            <person name="Fabio R."/>
            <person name="Monica P."/>
            <person name="Olivier J."/>
            <person name="Enrico T."/>
            <person name="Nicola S."/>
        </authorList>
    </citation>
    <scope>NUCLEOTIDE SEQUENCE [LARGE SCALE GENOMIC DNA]</scope>
    <source>
        <strain evidence="2 3">DSM 44166</strain>
    </source>
</reference>
<gene>
    <name evidence="2" type="ORF">AWC27_16300</name>
</gene>
<dbReference type="EMBL" id="LQPW01000005">
    <property type="protein sequence ID" value="ORX19015.1"/>
    <property type="molecule type" value="Genomic_DNA"/>
</dbReference>
<comment type="caution">
    <text evidence="2">The sequence shown here is derived from an EMBL/GenBank/DDBJ whole genome shotgun (WGS) entry which is preliminary data.</text>
</comment>
<organism evidence="2 3">
    <name type="scientific">Mycobacterium szulgai</name>
    <dbReference type="NCBI Taxonomy" id="1787"/>
    <lineage>
        <taxon>Bacteria</taxon>
        <taxon>Bacillati</taxon>
        <taxon>Actinomycetota</taxon>
        <taxon>Actinomycetes</taxon>
        <taxon>Mycobacteriales</taxon>
        <taxon>Mycobacteriaceae</taxon>
        <taxon>Mycobacterium</taxon>
    </lineage>
</organism>
<dbReference type="AlphaFoldDB" id="A0A1X2FKQ8"/>
<keyword evidence="3" id="KW-1185">Reference proteome</keyword>
<name>A0A1X2FKQ8_MYCSZ</name>
<evidence type="ECO:0000313" key="2">
    <source>
        <dbReference type="EMBL" id="ORX19015.1"/>
    </source>
</evidence>